<evidence type="ECO:0000313" key="10">
    <source>
        <dbReference type="Proteomes" id="UP000317371"/>
    </source>
</evidence>
<dbReference type="EMBL" id="VIGC01000012">
    <property type="protein sequence ID" value="TQE95733.1"/>
    <property type="molecule type" value="Genomic_DNA"/>
</dbReference>
<dbReference type="GO" id="GO:0005886">
    <property type="term" value="C:plasma membrane"/>
    <property type="evidence" value="ECO:0007669"/>
    <property type="project" value="UniProtKB-SubCell"/>
</dbReference>
<proteinExistence type="inferred from homology"/>
<name>A0A540VHW1_9CHLR</name>
<gene>
    <name evidence="9" type="ORF">FKZ61_10980</name>
</gene>
<reference evidence="9 10" key="1">
    <citation type="submission" date="2019-06" db="EMBL/GenBank/DDBJ databases">
        <title>Genome sequence of Litorilinea aerophila BAA-2444.</title>
        <authorList>
            <person name="Maclea K.S."/>
            <person name="Maurais E.G."/>
            <person name="Iannazzi L.C."/>
        </authorList>
    </citation>
    <scope>NUCLEOTIDE SEQUENCE [LARGE SCALE GENOMIC DNA]</scope>
    <source>
        <strain evidence="9 10">ATCC BAA-2444</strain>
    </source>
</reference>
<feature type="transmembrane region" description="Helical" evidence="7">
    <location>
        <begin position="145"/>
        <end position="171"/>
    </location>
</feature>
<evidence type="ECO:0000256" key="4">
    <source>
        <dbReference type="ARBA" id="ARBA00022692"/>
    </source>
</evidence>
<sequence length="284" mass="31492">MLAPAVLFVFLLTGVPFFYAIYLSLNTTIAGRFDYSFVGLQNYIDILQSSLFRRSLANTFIFTIISQVLVLVLAKILALALANQFRGRNLLRFLILLPWAAPIALSTIGWKWMFDSQYSVVNWLLRALHIIGPYDFPQWLGEPHLAMAAVIFVHVWRMLPFATVILLAGMTSIPQDVMDAAAVDGANFWTRLVHILIPLMLPIMSVALLFGVVFTFTDMGVVYVLTRGGPPVNATHVLASWAFQIGIISNDLGQGAAISLFLFPVLLIASIFMLRLASRTDVGV</sequence>
<evidence type="ECO:0000256" key="5">
    <source>
        <dbReference type="ARBA" id="ARBA00022989"/>
    </source>
</evidence>
<dbReference type="SUPFAM" id="SSF161098">
    <property type="entry name" value="MetI-like"/>
    <property type="match status" value="1"/>
</dbReference>
<dbReference type="InParanoid" id="A0A540VHW1"/>
<feature type="transmembrane region" description="Helical" evidence="7">
    <location>
        <begin position="60"/>
        <end position="81"/>
    </location>
</feature>
<evidence type="ECO:0000313" key="9">
    <source>
        <dbReference type="EMBL" id="TQE95733.1"/>
    </source>
</evidence>
<dbReference type="Proteomes" id="UP000317371">
    <property type="component" value="Unassembled WGS sequence"/>
</dbReference>
<keyword evidence="5 7" id="KW-1133">Transmembrane helix</keyword>
<dbReference type="FunCoup" id="A0A540VHW1">
    <property type="interactions" value="124"/>
</dbReference>
<evidence type="ECO:0000256" key="1">
    <source>
        <dbReference type="ARBA" id="ARBA00004651"/>
    </source>
</evidence>
<keyword evidence="4 7" id="KW-0812">Transmembrane</keyword>
<dbReference type="OrthoDB" id="9809173at2"/>
<feature type="domain" description="ABC transmembrane type-1" evidence="8">
    <location>
        <begin position="56"/>
        <end position="273"/>
    </location>
</feature>
<dbReference type="GO" id="GO:0055085">
    <property type="term" value="P:transmembrane transport"/>
    <property type="evidence" value="ECO:0007669"/>
    <property type="project" value="InterPro"/>
</dbReference>
<evidence type="ECO:0000256" key="7">
    <source>
        <dbReference type="RuleBase" id="RU363032"/>
    </source>
</evidence>
<feature type="transmembrane region" description="Helical" evidence="7">
    <location>
        <begin position="93"/>
        <end position="113"/>
    </location>
</feature>
<dbReference type="PROSITE" id="PS50928">
    <property type="entry name" value="ABC_TM1"/>
    <property type="match status" value="1"/>
</dbReference>
<keyword evidence="2 7" id="KW-0813">Transport</keyword>
<evidence type="ECO:0000256" key="2">
    <source>
        <dbReference type="ARBA" id="ARBA00022448"/>
    </source>
</evidence>
<dbReference type="AlphaFoldDB" id="A0A540VHW1"/>
<dbReference type="CDD" id="cd06261">
    <property type="entry name" value="TM_PBP2"/>
    <property type="match status" value="1"/>
</dbReference>
<evidence type="ECO:0000256" key="3">
    <source>
        <dbReference type="ARBA" id="ARBA00022475"/>
    </source>
</evidence>
<comment type="similarity">
    <text evidence="7">Belongs to the binding-protein-dependent transport system permease family.</text>
</comment>
<keyword evidence="6 7" id="KW-0472">Membrane</keyword>
<organism evidence="9 10">
    <name type="scientific">Litorilinea aerophila</name>
    <dbReference type="NCBI Taxonomy" id="1204385"/>
    <lineage>
        <taxon>Bacteria</taxon>
        <taxon>Bacillati</taxon>
        <taxon>Chloroflexota</taxon>
        <taxon>Caldilineae</taxon>
        <taxon>Caldilineales</taxon>
        <taxon>Caldilineaceae</taxon>
        <taxon>Litorilinea</taxon>
    </lineage>
</organism>
<comment type="subcellular location">
    <subcellularLocation>
        <location evidence="1 7">Cell membrane</location>
        <topology evidence="1 7">Multi-pass membrane protein</topology>
    </subcellularLocation>
</comment>
<feature type="transmembrane region" description="Helical" evidence="7">
    <location>
        <begin position="192"/>
        <end position="216"/>
    </location>
</feature>
<dbReference type="Gene3D" id="1.10.3720.10">
    <property type="entry name" value="MetI-like"/>
    <property type="match status" value="1"/>
</dbReference>
<dbReference type="PANTHER" id="PTHR43005:SF1">
    <property type="entry name" value="SPERMIDINE_PUTRESCINE TRANSPORT SYSTEM PERMEASE PROTEIN"/>
    <property type="match status" value="1"/>
</dbReference>
<feature type="transmembrane region" description="Helical" evidence="7">
    <location>
        <begin position="256"/>
        <end position="277"/>
    </location>
</feature>
<dbReference type="Pfam" id="PF00528">
    <property type="entry name" value="BPD_transp_1"/>
    <property type="match status" value="1"/>
</dbReference>
<accession>A0A540VHW1</accession>
<keyword evidence="10" id="KW-1185">Reference proteome</keyword>
<protein>
    <submittedName>
        <fullName evidence="9">Sugar ABC transporter permease</fullName>
    </submittedName>
</protein>
<dbReference type="PANTHER" id="PTHR43005">
    <property type="entry name" value="BLR7065 PROTEIN"/>
    <property type="match status" value="1"/>
</dbReference>
<dbReference type="InterPro" id="IPR000515">
    <property type="entry name" value="MetI-like"/>
</dbReference>
<dbReference type="InterPro" id="IPR035906">
    <property type="entry name" value="MetI-like_sf"/>
</dbReference>
<evidence type="ECO:0000256" key="6">
    <source>
        <dbReference type="ARBA" id="ARBA00023136"/>
    </source>
</evidence>
<evidence type="ECO:0000259" key="8">
    <source>
        <dbReference type="PROSITE" id="PS50928"/>
    </source>
</evidence>
<comment type="caution">
    <text evidence="9">The sequence shown here is derived from an EMBL/GenBank/DDBJ whole genome shotgun (WGS) entry which is preliminary data.</text>
</comment>
<keyword evidence="3" id="KW-1003">Cell membrane</keyword>